<evidence type="ECO:0000313" key="3">
    <source>
        <dbReference type="EMBL" id="XCG61883.1"/>
    </source>
</evidence>
<dbReference type="SUPFAM" id="SSF51735">
    <property type="entry name" value="NAD(P)-binding Rossmann-fold domains"/>
    <property type="match status" value="1"/>
</dbReference>
<evidence type="ECO:0000256" key="1">
    <source>
        <dbReference type="ARBA" id="ARBA00006484"/>
    </source>
</evidence>
<accession>A0AAU8DIF6</accession>
<dbReference type="GO" id="GO:0016020">
    <property type="term" value="C:membrane"/>
    <property type="evidence" value="ECO:0007669"/>
    <property type="project" value="TreeGrafter"/>
</dbReference>
<dbReference type="GO" id="GO:0016491">
    <property type="term" value="F:oxidoreductase activity"/>
    <property type="evidence" value="ECO:0007669"/>
    <property type="project" value="UniProtKB-KW"/>
</dbReference>
<dbReference type="RefSeq" id="WP_353647499.1">
    <property type="nucleotide sequence ID" value="NZ_CP159218.1"/>
</dbReference>
<dbReference type="Gene3D" id="3.40.50.720">
    <property type="entry name" value="NAD(P)-binding Rossmann-like Domain"/>
    <property type="match status" value="1"/>
</dbReference>
<keyword evidence="2" id="KW-0560">Oxidoreductase</keyword>
<dbReference type="Pfam" id="PF00106">
    <property type="entry name" value="adh_short"/>
    <property type="match status" value="1"/>
</dbReference>
<comment type="similarity">
    <text evidence="1">Belongs to the short-chain dehydrogenases/reductases (SDR) family.</text>
</comment>
<protein>
    <submittedName>
        <fullName evidence="3">SDR family NAD(P)-dependent oxidoreductase</fullName>
    </submittedName>
</protein>
<dbReference type="InterPro" id="IPR002347">
    <property type="entry name" value="SDR_fam"/>
</dbReference>
<dbReference type="InterPro" id="IPR020904">
    <property type="entry name" value="Sc_DH/Rdtase_CS"/>
</dbReference>
<evidence type="ECO:0000256" key="2">
    <source>
        <dbReference type="ARBA" id="ARBA00023002"/>
    </source>
</evidence>
<dbReference type="EMBL" id="CP159218">
    <property type="protein sequence ID" value="XCG61883.1"/>
    <property type="molecule type" value="Genomic_DNA"/>
</dbReference>
<organism evidence="3">
    <name type="scientific">Nakamurella sp. A5-74</name>
    <dbReference type="NCBI Taxonomy" id="3158264"/>
    <lineage>
        <taxon>Bacteria</taxon>
        <taxon>Bacillati</taxon>
        <taxon>Actinomycetota</taxon>
        <taxon>Actinomycetes</taxon>
        <taxon>Nakamurellales</taxon>
        <taxon>Nakamurellaceae</taxon>
        <taxon>Nakamurella</taxon>
    </lineage>
</organism>
<reference evidence="3" key="1">
    <citation type="submission" date="2024-05" db="EMBL/GenBank/DDBJ databases">
        <authorList>
            <person name="Cai S.Y."/>
            <person name="Jin L.M."/>
            <person name="Li H.R."/>
        </authorList>
    </citation>
    <scope>NUCLEOTIDE SEQUENCE</scope>
    <source>
        <strain evidence="3">A5-74</strain>
    </source>
</reference>
<gene>
    <name evidence="3" type="ORF">ABLG96_11340</name>
</gene>
<dbReference type="PANTHER" id="PTHR44196">
    <property type="entry name" value="DEHYDROGENASE/REDUCTASE SDR FAMILY MEMBER 7B"/>
    <property type="match status" value="1"/>
</dbReference>
<dbReference type="PANTHER" id="PTHR44196:SF1">
    <property type="entry name" value="DEHYDROGENASE_REDUCTASE SDR FAMILY MEMBER 7B"/>
    <property type="match status" value="1"/>
</dbReference>
<dbReference type="PROSITE" id="PS00061">
    <property type="entry name" value="ADH_SHORT"/>
    <property type="match status" value="1"/>
</dbReference>
<dbReference type="InterPro" id="IPR036291">
    <property type="entry name" value="NAD(P)-bd_dom_sf"/>
</dbReference>
<sequence>MDLSGAKILVCGATGVLGRGLTGALLARGASVVPAGRDADRLAELGETCGTVPLTFEAADAASCAAMVDAAAAGLGGLDAIIITVGVAAFGPAADADPELVQELFAVNTFGPMVLARAALPHLSEHGTVVVLSAILADLPTAGMGEYSASKAAISSWLSVLRREIRPQIVLDVRPPHLDTGLENRALAGAPRKLPAPMPAGDVVELILAALEGGKKEIVWDQQSKSLLAR</sequence>
<name>A0AAU8DIF6_9ACTN</name>
<dbReference type="PRINTS" id="PR00081">
    <property type="entry name" value="GDHRDH"/>
</dbReference>
<dbReference type="AlphaFoldDB" id="A0AAU8DIF6"/>
<proteinExistence type="inferred from homology"/>